<dbReference type="EMBL" id="BMJS01000040">
    <property type="protein sequence ID" value="GGG06185.1"/>
    <property type="molecule type" value="Genomic_DNA"/>
</dbReference>
<dbReference type="PANTHER" id="PTHR11358:SF35">
    <property type="entry name" value="FORMIMIDOYLGLUTAMASE"/>
    <property type="match status" value="1"/>
</dbReference>
<feature type="binding site" evidence="6">
    <location>
        <position position="144"/>
    </location>
    <ligand>
        <name>Mn(2+)</name>
        <dbReference type="ChEBI" id="CHEBI:29035"/>
        <label>1</label>
    </ligand>
</feature>
<dbReference type="PANTHER" id="PTHR11358">
    <property type="entry name" value="ARGINASE/AGMATINASE"/>
    <property type="match status" value="1"/>
</dbReference>
<feature type="binding site" evidence="6">
    <location>
        <position position="117"/>
    </location>
    <ligand>
        <name>Mn(2+)</name>
        <dbReference type="ChEBI" id="CHEBI:29035"/>
        <label>1</label>
    </ligand>
</feature>
<feature type="binding site" evidence="6">
    <location>
        <position position="234"/>
    </location>
    <ligand>
        <name>Mn(2+)</name>
        <dbReference type="ChEBI" id="CHEBI:29035"/>
        <label>2</label>
    </ligand>
</feature>
<dbReference type="EC" id="3.5.3.8" evidence="5"/>
<keyword evidence="2" id="KW-0378">Hydrolase</keyword>
<evidence type="ECO:0000256" key="4">
    <source>
        <dbReference type="ARBA" id="ARBA00023211"/>
    </source>
</evidence>
<keyword evidence="1 6" id="KW-0479">Metal-binding</keyword>
<gene>
    <name evidence="8" type="primary">hutG</name>
    <name evidence="8" type="ORF">GCM10010995_24590</name>
</gene>
<dbReference type="GO" id="GO:0050415">
    <property type="term" value="F:formimidoylglutamase activity"/>
    <property type="evidence" value="ECO:0007669"/>
    <property type="project" value="UniProtKB-UniRule"/>
</dbReference>
<dbReference type="SUPFAM" id="SSF52768">
    <property type="entry name" value="Arginase/deacetylase"/>
    <property type="match status" value="1"/>
</dbReference>
<keyword evidence="9" id="KW-1185">Reference proteome</keyword>
<dbReference type="Pfam" id="PF00491">
    <property type="entry name" value="Arginase"/>
    <property type="match status" value="1"/>
</dbReference>
<dbReference type="InterPro" id="IPR023696">
    <property type="entry name" value="Ureohydrolase_dom_sf"/>
</dbReference>
<dbReference type="Gene3D" id="3.40.800.10">
    <property type="entry name" value="Ureohydrolase domain"/>
    <property type="match status" value="1"/>
</dbReference>
<name>A0A8J2Z6R3_9GAMM</name>
<dbReference type="Proteomes" id="UP000636949">
    <property type="component" value="Unassembled WGS sequence"/>
</dbReference>
<feature type="binding site" evidence="6">
    <location>
        <position position="142"/>
    </location>
    <ligand>
        <name>Mn(2+)</name>
        <dbReference type="ChEBI" id="CHEBI:29035"/>
        <label>1</label>
    </ligand>
</feature>
<feature type="binding site" evidence="6">
    <location>
        <position position="140"/>
    </location>
    <ligand>
        <name>Mn(2+)</name>
        <dbReference type="ChEBI" id="CHEBI:29035"/>
        <label>1</label>
    </ligand>
</feature>
<evidence type="ECO:0000256" key="7">
    <source>
        <dbReference type="PROSITE-ProRule" id="PRU00742"/>
    </source>
</evidence>
<comment type="similarity">
    <text evidence="7">Belongs to the arginase family.</text>
</comment>
<accession>A0A8J2Z6R3</accession>
<evidence type="ECO:0000256" key="2">
    <source>
        <dbReference type="ARBA" id="ARBA00022801"/>
    </source>
</evidence>
<protein>
    <recommendedName>
        <fullName evidence="5">Formimidoylglutamase</fullName>
        <ecNumber evidence="5">3.5.3.8</ecNumber>
    </recommendedName>
</protein>
<dbReference type="NCBIfam" id="TIGR01227">
    <property type="entry name" value="hutG"/>
    <property type="match status" value="1"/>
</dbReference>
<evidence type="ECO:0000256" key="5">
    <source>
        <dbReference type="NCBIfam" id="TIGR01227"/>
    </source>
</evidence>
<evidence type="ECO:0000256" key="1">
    <source>
        <dbReference type="ARBA" id="ARBA00022723"/>
    </source>
</evidence>
<dbReference type="PIRSF" id="PIRSF036979">
    <property type="entry name" value="Arginase"/>
    <property type="match status" value="1"/>
</dbReference>
<proteinExistence type="inferred from homology"/>
<dbReference type="PROSITE" id="PS51409">
    <property type="entry name" value="ARGINASE_2"/>
    <property type="match status" value="1"/>
</dbReference>
<dbReference type="GO" id="GO:0033389">
    <property type="term" value="P:putrescine biosynthetic process from arginine, via agmatine"/>
    <property type="evidence" value="ECO:0007669"/>
    <property type="project" value="TreeGrafter"/>
</dbReference>
<evidence type="ECO:0000256" key="6">
    <source>
        <dbReference type="PIRSR" id="PIRSR036979-1"/>
    </source>
</evidence>
<dbReference type="InterPro" id="IPR005923">
    <property type="entry name" value="HutG"/>
</dbReference>
<dbReference type="GO" id="GO:0046872">
    <property type="term" value="F:metal ion binding"/>
    <property type="evidence" value="ECO:0007669"/>
    <property type="project" value="UniProtKB-KW"/>
</dbReference>
<comment type="caution">
    <text evidence="8">The sequence shown here is derived from an EMBL/GenBank/DDBJ whole genome shotgun (WGS) entry which is preliminary data.</text>
</comment>
<reference evidence="8" key="2">
    <citation type="submission" date="2020-09" db="EMBL/GenBank/DDBJ databases">
        <authorList>
            <person name="Sun Q."/>
            <person name="Zhou Y."/>
        </authorList>
    </citation>
    <scope>NUCLEOTIDE SEQUENCE</scope>
    <source>
        <strain evidence="8">CGMCC 1.15758</strain>
    </source>
</reference>
<dbReference type="InterPro" id="IPR006035">
    <property type="entry name" value="Ureohydrolase"/>
</dbReference>
<dbReference type="GO" id="GO:0019556">
    <property type="term" value="P:L-histidine catabolic process to glutamate and formamide"/>
    <property type="evidence" value="ECO:0007669"/>
    <property type="project" value="UniProtKB-UniRule"/>
</dbReference>
<dbReference type="GO" id="GO:0008783">
    <property type="term" value="F:agmatinase activity"/>
    <property type="evidence" value="ECO:0007669"/>
    <property type="project" value="TreeGrafter"/>
</dbReference>
<reference evidence="8" key="1">
    <citation type="journal article" date="2014" name="Int. J. Syst. Evol. Microbiol.">
        <title>Complete genome sequence of Corynebacterium casei LMG S-19264T (=DSM 44701T), isolated from a smear-ripened cheese.</title>
        <authorList>
            <consortium name="US DOE Joint Genome Institute (JGI-PGF)"/>
            <person name="Walter F."/>
            <person name="Albersmeier A."/>
            <person name="Kalinowski J."/>
            <person name="Ruckert C."/>
        </authorList>
    </citation>
    <scope>NUCLEOTIDE SEQUENCE</scope>
    <source>
        <strain evidence="8">CGMCC 1.15758</strain>
    </source>
</reference>
<feature type="binding site" evidence="6">
    <location>
        <position position="232"/>
    </location>
    <ligand>
        <name>Mn(2+)</name>
        <dbReference type="ChEBI" id="CHEBI:29035"/>
        <label>2</label>
    </ligand>
</feature>
<sequence length="302" mass="33732">MTDVNNEYFHQLIKSIDLNQTISTLENDKQHFILIGFCCDEGVKRNQGVIGAKEGSEYFRRAFFNLAAHLESNTRLYDAGNVYCDSEDLESAQQLLAEYVAKIIQLNATPIVIGGGHETAWGHLQGLYKKKLNPTIVNFDAHFDLRETLTGNLGSSGTPFYQASRYLQDQQLDFNYYCLGVQPFANTNRLFDYAHATNTQYLLAEHINNNSQDLSFIDKITAQNKQIYITLCLDVFQAALAPGVSAAQALGIDSPFVINALRKLKQSKQVIALDIVELNPKKDIDNRTAKLAAALLANFLQA</sequence>
<dbReference type="AlphaFoldDB" id="A0A8J2Z6R3"/>
<organism evidence="8 9">
    <name type="scientific">Cysteiniphilum litorale</name>
    <dbReference type="NCBI Taxonomy" id="2056700"/>
    <lineage>
        <taxon>Bacteria</taxon>
        <taxon>Pseudomonadati</taxon>
        <taxon>Pseudomonadota</taxon>
        <taxon>Gammaproteobacteria</taxon>
        <taxon>Thiotrichales</taxon>
        <taxon>Fastidiosibacteraceae</taxon>
        <taxon>Cysteiniphilum</taxon>
    </lineage>
</organism>
<keyword evidence="4 6" id="KW-0464">Manganese</keyword>
<keyword evidence="3" id="KW-0369">Histidine metabolism</keyword>
<dbReference type="CDD" id="cd09988">
    <property type="entry name" value="Formimidoylglutamase"/>
    <property type="match status" value="1"/>
</dbReference>
<comment type="cofactor">
    <cofactor evidence="6">
        <name>Mn(2+)</name>
        <dbReference type="ChEBI" id="CHEBI:29035"/>
    </cofactor>
    <text evidence="6">Binds 2 manganese ions per subunit.</text>
</comment>
<evidence type="ECO:0000313" key="9">
    <source>
        <dbReference type="Proteomes" id="UP000636949"/>
    </source>
</evidence>
<evidence type="ECO:0000313" key="8">
    <source>
        <dbReference type="EMBL" id="GGG06185.1"/>
    </source>
</evidence>
<evidence type="ECO:0000256" key="3">
    <source>
        <dbReference type="ARBA" id="ARBA00022808"/>
    </source>
</evidence>